<evidence type="ECO:0000313" key="2">
    <source>
        <dbReference type="Proteomes" id="UP000022311"/>
    </source>
</evidence>
<organism evidence="1 2">
    <name type="scientific">Providencia alcalifaciens 205/92</name>
    <dbReference type="NCBI Taxonomy" id="1256988"/>
    <lineage>
        <taxon>Bacteria</taxon>
        <taxon>Pseudomonadati</taxon>
        <taxon>Pseudomonadota</taxon>
        <taxon>Gammaproteobacteria</taxon>
        <taxon>Enterobacterales</taxon>
        <taxon>Morganellaceae</taxon>
        <taxon>Providencia</taxon>
    </lineage>
</organism>
<protein>
    <submittedName>
        <fullName evidence="1">Uncharacterized protein</fullName>
    </submittedName>
</protein>
<dbReference type="EMBL" id="JALD01000074">
    <property type="protein sequence ID" value="EUD09316.1"/>
    <property type="molecule type" value="Genomic_DNA"/>
</dbReference>
<evidence type="ECO:0000313" key="1">
    <source>
        <dbReference type="EMBL" id="EUD09316.1"/>
    </source>
</evidence>
<reference evidence="1 2" key="1">
    <citation type="submission" date="2014-01" db="EMBL/GenBank/DDBJ databases">
        <authorList>
            <person name="Durkin A.S."/>
            <person name="McCorrison J."/>
            <person name="Torralba M."/>
            <person name="Gillis M."/>
            <person name="Haft D.H."/>
            <person name="Methe B."/>
            <person name="Sutton G."/>
            <person name="Nelson K.E."/>
        </authorList>
    </citation>
    <scope>NUCLEOTIDE SEQUENCE [LARGE SCALE GENOMIC DNA]</scope>
    <source>
        <strain evidence="1 2">205/92</strain>
    </source>
</reference>
<proteinExistence type="predicted"/>
<name>A0AAV3M0I1_9GAMM</name>
<gene>
    <name evidence="1" type="ORF">HMPREF1563_3469</name>
</gene>
<dbReference type="AlphaFoldDB" id="A0AAV3M0I1"/>
<dbReference type="Proteomes" id="UP000022311">
    <property type="component" value="Unassembled WGS sequence"/>
</dbReference>
<accession>A0AAV3M0I1</accession>
<sequence length="49" mass="5633">MAYQFLSPKTAHIIAPLVGYSKNKTRTGQEMHNHKNISVERFHSTHLNV</sequence>
<comment type="caution">
    <text evidence="1">The sequence shown here is derived from an EMBL/GenBank/DDBJ whole genome shotgun (WGS) entry which is preliminary data.</text>
</comment>